<protein>
    <recommendedName>
        <fullName evidence="3">Dipeptidylpeptidase IV N-terminal domain-containing protein</fullName>
    </recommendedName>
</protein>
<proteinExistence type="predicted"/>
<reference evidence="1 2" key="1">
    <citation type="submission" date="2017-10" db="EMBL/GenBank/DDBJ databases">
        <title>Draft genome of Longimonas halophila.</title>
        <authorList>
            <person name="Goh K.M."/>
            <person name="Shamsir M.S."/>
            <person name="Lim S.W."/>
        </authorList>
    </citation>
    <scope>NUCLEOTIDE SEQUENCE [LARGE SCALE GENOMIC DNA]</scope>
    <source>
        <strain evidence="1 2">KCTC 42399</strain>
    </source>
</reference>
<dbReference type="SUPFAM" id="SSF69304">
    <property type="entry name" value="Tricorn protease N-terminal domain"/>
    <property type="match status" value="1"/>
</dbReference>
<dbReference type="EMBL" id="PDEP01000007">
    <property type="protein sequence ID" value="PEN06800.1"/>
    <property type="molecule type" value="Genomic_DNA"/>
</dbReference>
<evidence type="ECO:0000313" key="2">
    <source>
        <dbReference type="Proteomes" id="UP000221024"/>
    </source>
</evidence>
<comment type="caution">
    <text evidence="1">The sequence shown here is derived from an EMBL/GenBank/DDBJ whole genome shotgun (WGS) entry which is preliminary data.</text>
</comment>
<accession>A0A2H3NLA6</accession>
<dbReference type="Gene3D" id="2.120.10.30">
    <property type="entry name" value="TolB, C-terminal domain"/>
    <property type="match status" value="1"/>
</dbReference>
<gene>
    <name evidence="1" type="ORF">CRI93_09180</name>
</gene>
<dbReference type="AlphaFoldDB" id="A0A2H3NLA6"/>
<evidence type="ECO:0008006" key="3">
    <source>
        <dbReference type="Google" id="ProtNLM"/>
    </source>
</evidence>
<evidence type="ECO:0000313" key="1">
    <source>
        <dbReference type="EMBL" id="PEN06800.1"/>
    </source>
</evidence>
<organism evidence="1 2">
    <name type="scientific">Longimonas halophila</name>
    <dbReference type="NCBI Taxonomy" id="1469170"/>
    <lineage>
        <taxon>Bacteria</taxon>
        <taxon>Pseudomonadati</taxon>
        <taxon>Rhodothermota</taxon>
        <taxon>Rhodothermia</taxon>
        <taxon>Rhodothermales</taxon>
        <taxon>Salisaetaceae</taxon>
        <taxon>Longimonas</taxon>
    </lineage>
</organism>
<sequence>MYHPEDANIVFYYSYGSDPAFGNADQERTPGYYRLNTTTGDDTLLVEHRSPLGPDEMINGFDVHPNGTTLLIPDVRSSISTPRRPRIVEYDLTTETPDTLALDYDSFINEGLWLRYSPDGAQILYSNFPFNAYSNTAAPESEVGIFDRATGAKRVLDVNTDPRGESVQIAPTWSPNGQHILYGSAPLTLPRGAVGPYSLYVLQDVN</sequence>
<dbReference type="Proteomes" id="UP000221024">
    <property type="component" value="Unassembled WGS sequence"/>
</dbReference>
<name>A0A2H3NLA6_9BACT</name>
<dbReference type="InterPro" id="IPR011042">
    <property type="entry name" value="6-blade_b-propeller_TolB-like"/>
</dbReference>
<keyword evidence="2" id="KW-1185">Reference proteome</keyword>